<dbReference type="AlphaFoldDB" id="A0A6M4GA34"/>
<name>A0A6M4GA34_SPHYA</name>
<evidence type="ECO:0000313" key="2">
    <source>
        <dbReference type="Proteomes" id="UP000502611"/>
    </source>
</evidence>
<protein>
    <recommendedName>
        <fullName evidence="3">Antitoxin Xre/MbcA/ParS-like toxin-binding domain-containing protein</fullName>
    </recommendedName>
</protein>
<evidence type="ECO:0008006" key="3">
    <source>
        <dbReference type="Google" id="ProtNLM"/>
    </source>
</evidence>
<proteinExistence type="predicted"/>
<gene>
    <name evidence="1" type="ORF">HH800_18770</name>
</gene>
<dbReference type="Proteomes" id="UP000502611">
    <property type="component" value="Chromosome"/>
</dbReference>
<dbReference type="RefSeq" id="WP_155276538.1">
    <property type="nucleotide sequence ID" value="NZ_CP053021.1"/>
</dbReference>
<dbReference type="EMBL" id="CP053021">
    <property type="protein sequence ID" value="QJR04059.1"/>
    <property type="molecule type" value="Genomic_DNA"/>
</dbReference>
<reference evidence="1 2" key="1">
    <citation type="submission" date="2020-04" db="EMBL/GenBank/DDBJ databases">
        <title>The Whole Genome Analysis of High salt-tolerant Sphingobium yanoikuyae YC-XJ2 with Aryl organophosphorus flame retardants (aryl-OPFRs)-degrading capacity and characteristics of Related phosphotriesterase.</title>
        <authorList>
            <person name="Li X."/>
        </authorList>
    </citation>
    <scope>NUCLEOTIDE SEQUENCE [LARGE SCALE GENOMIC DNA]</scope>
    <source>
        <strain evidence="1 2">YC-XJ2</strain>
    </source>
</reference>
<sequence length="78" mass="8345">MSILIERAGRRFDGPYLSSDQIERQGHILELAIARLGSQGAIAFLNGEEPGLGGRPLDIAVKSSSGLEAVKRILEELG</sequence>
<organism evidence="1 2">
    <name type="scientific">Sphingobium yanoikuyae</name>
    <name type="common">Sphingomonas yanoikuyae</name>
    <dbReference type="NCBI Taxonomy" id="13690"/>
    <lineage>
        <taxon>Bacteria</taxon>
        <taxon>Pseudomonadati</taxon>
        <taxon>Pseudomonadota</taxon>
        <taxon>Alphaproteobacteria</taxon>
        <taxon>Sphingomonadales</taxon>
        <taxon>Sphingomonadaceae</taxon>
        <taxon>Sphingobium</taxon>
    </lineage>
</organism>
<accession>A0A6M4GA34</accession>
<evidence type="ECO:0000313" key="1">
    <source>
        <dbReference type="EMBL" id="QJR04059.1"/>
    </source>
</evidence>